<comment type="similarity">
    <text evidence="2 9">Belongs to the branched chain amino acid transporter family.</text>
</comment>
<feature type="transmembrane region" description="Helical" evidence="9">
    <location>
        <begin position="182"/>
        <end position="203"/>
    </location>
</feature>
<keyword evidence="5 9" id="KW-0812">Transmembrane</keyword>
<comment type="subcellular location">
    <subcellularLocation>
        <location evidence="1 9">Cell membrane</location>
        <topology evidence="1 9">Multi-pass membrane protein</topology>
    </subcellularLocation>
</comment>
<feature type="transmembrane region" description="Helical" evidence="9">
    <location>
        <begin position="415"/>
        <end position="433"/>
    </location>
</feature>
<evidence type="ECO:0000313" key="10">
    <source>
        <dbReference type="EMBL" id="NVF10479.1"/>
    </source>
</evidence>
<keyword evidence="3 9" id="KW-0813">Transport</keyword>
<comment type="function">
    <text evidence="9">Component of the transport system for branched-chain amino acids.</text>
</comment>
<dbReference type="NCBIfam" id="TIGR00796">
    <property type="entry name" value="livcs"/>
    <property type="match status" value="1"/>
</dbReference>
<dbReference type="Proteomes" id="UP000540919">
    <property type="component" value="Unassembled WGS sequence"/>
</dbReference>
<evidence type="ECO:0000313" key="11">
    <source>
        <dbReference type="Proteomes" id="UP000540919"/>
    </source>
</evidence>
<feature type="transmembrane region" description="Helical" evidence="9">
    <location>
        <begin position="304"/>
        <end position="325"/>
    </location>
</feature>
<feature type="transmembrane region" description="Helical" evidence="9">
    <location>
        <begin position="331"/>
        <end position="349"/>
    </location>
</feature>
<evidence type="ECO:0000256" key="1">
    <source>
        <dbReference type="ARBA" id="ARBA00004651"/>
    </source>
</evidence>
<dbReference type="Pfam" id="PF05525">
    <property type="entry name" value="Branch_AA_trans"/>
    <property type="match status" value="1"/>
</dbReference>
<keyword evidence="6 9" id="KW-0029">Amino-acid transport</keyword>
<name>A0ABX2N718_9FIRM</name>
<protein>
    <recommendedName>
        <fullName evidence="9">Branched-chain amino acid transport system carrier protein</fullName>
    </recommendedName>
</protein>
<keyword evidence="4" id="KW-1003">Cell membrane</keyword>
<feature type="transmembrane region" description="Helical" evidence="9">
    <location>
        <begin position="361"/>
        <end position="381"/>
    </location>
</feature>
<feature type="transmembrane region" description="Helical" evidence="9">
    <location>
        <begin position="108"/>
        <end position="128"/>
    </location>
</feature>
<dbReference type="PANTHER" id="PTHR30588">
    <property type="entry name" value="BRANCHED-CHAIN AMINO ACID TRANSPORT SYSTEM 2 CARRIER PROTEIN"/>
    <property type="match status" value="1"/>
</dbReference>
<feature type="transmembrane region" description="Helical" evidence="9">
    <location>
        <begin position="77"/>
        <end position="96"/>
    </location>
</feature>
<feature type="transmembrane region" description="Helical" evidence="9">
    <location>
        <begin position="5"/>
        <end position="22"/>
    </location>
</feature>
<evidence type="ECO:0000256" key="5">
    <source>
        <dbReference type="ARBA" id="ARBA00022692"/>
    </source>
</evidence>
<accession>A0ABX2N718</accession>
<evidence type="ECO:0000256" key="2">
    <source>
        <dbReference type="ARBA" id="ARBA00008540"/>
    </source>
</evidence>
<evidence type="ECO:0000256" key="7">
    <source>
        <dbReference type="ARBA" id="ARBA00022989"/>
    </source>
</evidence>
<evidence type="ECO:0000256" key="8">
    <source>
        <dbReference type="ARBA" id="ARBA00023136"/>
    </source>
</evidence>
<evidence type="ECO:0000256" key="6">
    <source>
        <dbReference type="ARBA" id="ARBA00022970"/>
    </source>
</evidence>
<keyword evidence="7 9" id="KW-1133">Transmembrane helix</keyword>
<keyword evidence="11" id="KW-1185">Reference proteome</keyword>
<feature type="transmembrane region" description="Helical" evidence="9">
    <location>
        <begin position="140"/>
        <end position="162"/>
    </location>
</feature>
<comment type="caution">
    <text evidence="10">The sequence shown here is derived from an EMBL/GenBank/DDBJ whole genome shotgun (WGS) entry which is preliminary data.</text>
</comment>
<reference evidence="10 11" key="1">
    <citation type="submission" date="2020-06" db="EMBL/GenBank/DDBJ databases">
        <title>Anaerococcus sp. nov., isolated form swine feces.</title>
        <authorList>
            <person name="Yu S."/>
        </authorList>
    </citation>
    <scope>NUCLEOTIDE SEQUENCE [LARGE SCALE GENOMIC DNA]</scope>
    <source>
        <strain evidence="10 11">AGMB00486</strain>
    </source>
</reference>
<organism evidence="10 11">
    <name type="scientific">Anaerococcus faecalis</name>
    <dbReference type="NCBI Taxonomy" id="2742993"/>
    <lineage>
        <taxon>Bacteria</taxon>
        <taxon>Bacillati</taxon>
        <taxon>Bacillota</taxon>
        <taxon>Tissierellia</taxon>
        <taxon>Tissierellales</taxon>
        <taxon>Peptoniphilaceae</taxon>
        <taxon>Anaerococcus</taxon>
    </lineage>
</organism>
<gene>
    <name evidence="10" type="primary">brnQ</name>
    <name evidence="10" type="ORF">HV819_00420</name>
</gene>
<dbReference type="PANTHER" id="PTHR30588:SF0">
    <property type="entry name" value="BRANCHED-CHAIN AMINO ACID PERMEASE BRNQ"/>
    <property type="match status" value="1"/>
</dbReference>
<evidence type="ECO:0000256" key="3">
    <source>
        <dbReference type="ARBA" id="ARBA00022448"/>
    </source>
</evidence>
<dbReference type="RefSeq" id="WP_176269282.1">
    <property type="nucleotide sequence ID" value="NZ_JABVBA010000001.1"/>
</dbReference>
<keyword evidence="8 9" id="KW-0472">Membrane</keyword>
<proteinExistence type="inferred from homology"/>
<evidence type="ECO:0000256" key="9">
    <source>
        <dbReference type="RuleBase" id="RU362122"/>
    </source>
</evidence>
<evidence type="ECO:0000256" key="4">
    <source>
        <dbReference type="ARBA" id="ARBA00022475"/>
    </source>
</evidence>
<dbReference type="EMBL" id="JABVBA010000001">
    <property type="protein sequence ID" value="NVF10479.1"/>
    <property type="molecule type" value="Genomic_DNA"/>
</dbReference>
<dbReference type="InterPro" id="IPR004685">
    <property type="entry name" value="Brnchd-chn_aa_trnsp_Livcs"/>
</dbReference>
<feature type="transmembrane region" description="Helical" evidence="9">
    <location>
        <begin position="267"/>
        <end position="292"/>
    </location>
</feature>
<feature type="transmembrane region" description="Helical" evidence="9">
    <location>
        <begin position="34"/>
        <end position="57"/>
    </location>
</feature>
<feature type="transmembrane region" description="Helical" evidence="9">
    <location>
        <begin position="215"/>
        <end position="238"/>
    </location>
</feature>
<sequence>MDIIVIGFALFAMFFGAGNLIFPPMLGYTYGNNWLYAGIGFTIVGVGLTLIAVISVAKSHGNIFSFTSLAGNKLSKVIIFIIALCIGPLGAIPRTAATSSEMLTSSGFNISPLVFSIIFFFISLCLALGESSVVDFIGKFLTPLLLISLFIMIIVGVINPIGEMKDVNMHTGKILSNSMLEGYNTMDALAALAFTPIIVKSIVKKGYKNEILKKTIEASFVAVIGLVLVYMSLAYLGASVSKSVDGLSRVELLNFISKEILGSKGRYILLIALILACFTTATGLISSISEIFVKYSNNRLSYKFNACLITLTSLVLSVLGVDSIVEFTGPFLQFAYPLAILLVIFNLYGKNKLDKILVRNSFITVSIVSFIDAIISFISVIEKLLNINFELFDAIQEALSNILKIISINNKDFPWVYPFIIVFILTLIYVNKFNSKTNIDLSK</sequence>